<comment type="caution">
    <text evidence="1">The sequence shown here is derived from an EMBL/GenBank/DDBJ whole genome shotgun (WGS) entry which is preliminary data.</text>
</comment>
<dbReference type="EMBL" id="OAPG01000010">
    <property type="protein sequence ID" value="SNX85512.1"/>
    <property type="molecule type" value="Genomic_DNA"/>
</dbReference>
<dbReference type="InterPro" id="IPR009057">
    <property type="entry name" value="Homeodomain-like_sf"/>
</dbReference>
<evidence type="ECO:0000313" key="1">
    <source>
        <dbReference type="EMBL" id="SNX85512.1"/>
    </source>
</evidence>
<dbReference type="SUPFAM" id="SSF46689">
    <property type="entry name" value="Homeodomain-like"/>
    <property type="match status" value="1"/>
</dbReference>
<proteinExistence type="predicted"/>
<protein>
    <submittedName>
        <fullName evidence="1">Related to transposase</fullName>
    </submittedName>
</protein>
<name>A0AAJ4XPH6_9BASI</name>
<sequence length="127" mass="14521">MPKTRVKMLSLETRTKLVQAVSEHRLTIAEATHHLMVPESTAQSFLKHHASSGKIESKKQGGNQEPVLKYKHLQGIQDRLDNKADIRFSDIQQKIQEAFHFESRRTASTIDRAVNNKLHYTTSFAIL</sequence>
<reference evidence="1" key="1">
    <citation type="submission" date="2023-10" db="EMBL/GenBank/DDBJ databases">
        <authorList>
            <person name="Guldener U."/>
        </authorList>
    </citation>
    <scope>NUCLEOTIDE SEQUENCE</scope>
    <source>
        <strain evidence="1">Mp4</strain>
    </source>
</reference>
<keyword evidence="2" id="KW-1185">Reference proteome</keyword>
<evidence type="ECO:0000313" key="2">
    <source>
        <dbReference type="Proteomes" id="UP001294444"/>
    </source>
</evidence>
<organism evidence="1 2">
    <name type="scientific">Melanopsichium pennsylvanicum</name>
    <dbReference type="NCBI Taxonomy" id="63383"/>
    <lineage>
        <taxon>Eukaryota</taxon>
        <taxon>Fungi</taxon>
        <taxon>Dikarya</taxon>
        <taxon>Basidiomycota</taxon>
        <taxon>Ustilaginomycotina</taxon>
        <taxon>Ustilaginomycetes</taxon>
        <taxon>Ustilaginales</taxon>
        <taxon>Ustilaginaceae</taxon>
        <taxon>Melanopsichium</taxon>
    </lineage>
</organism>
<dbReference type="Proteomes" id="UP001294444">
    <property type="component" value="Unassembled WGS sequence"/>
</dbReference>
<dbReference type="AlphaFoldDB" id="A0AAJ4XPH6"/>
<gene>
    <name evidence="1" type="ORF">MEPE_04221</name>
</gene>
<accession>A0AAJ4XPH6</accession>